<dbReference type="CDD" id="cd02989">
    <property type="entry name" value="Phd_like_TxnDC9"/>
    <property type="match status" value="1"/>
</dbReference>
<reference evidence="3 4" key="1">
    <citation type="journal article" date="2010" name="Cell">
        <title>The genome of Naegleria gruberi illuminates early eukaryotic versatility.</title>
        <authorList>
            <person name="Fritz-Laylin L.K."/>
            <person name="Prochnik S.E."/>
            <person name="Ginger M.L."/>
            <person name="Dacks J.B."/>
            <person name="Carpenter M.L."/>
            <person name="Field M.C."/>
            <person name="Kuo A."/>
            <person name="Paredez A."/>
            <person name="Chapman J."/>
            <person name="Pham J."/>
            <person name="Shu S."/>
            <person name="Neupane R."/>
            <person name="Cipriano M."/>
            <person name="Mancuso J."/>
            <person name="Tu H."/>
            <person name="Salamov A."/>
            <person name="Lindquist E."/>
            <person name="Shapiro H."/>
            <person name="Lucas S."/>
            <person name="Grigoriev I.V."/>
            <person name="Cande W.Z."/>
            <person name="Fulton C."/>
            <person name="Rokhsar D.S."/>
            <person name="Dawson S.C."/>
        </authorList>
    </citation>
    <scope>NUCLEOTIDE SEQUENCE [LARGE SCALE GENOMIC DNA]</scope>
    <source>
        <strain evidence="3 4">NEG-M</strain>
    </source>
</reference>
<dbReference type="eggNOG" id="KOG1672">
    <property type="taxonomic scope" value="Eukaryota"/>
</dbReference>
<dbReference type="EMBL" id="GG738866">
    <property type="protein sequence ID" value="EFC44776.1"/>
    <property type="molecule type" value="Genomic_DNA"/>
</dbReference>
<dbReference type="STRING" id="5762.D2VEC8"/>
<dbReference type="AlphaFoldDB" id="D2VEC8"/>
<dbReference type="KEGG" id="ngr:NAEGRDRAFT_79641"/>
<dbReference type="InterPro" id="IPR013766">
    <property type="entry name" value="Thioredoxin_domain"/>
</dbReference>
<dbReference type="SUPFAM" id="SSF52833">
    <property type="entry name" value="Thioredoxin-like"/>
    <property type="match status" value="1"/>
</dbReference>
<dbReference type="PANTHER" id="PTHR21148">
    <property type="entry name" value="THIOREDOXIN DOMAIN-CONTAINING PROTEIN 9"/>
    <property type="match status" value="1"/>
</dbReference>
<dbReference type="RefSeq" id="XP_002677520.1">
    <property type="nucleotide sequence ID" value="XM_002677474.1"/>
</dbReference>
<dbReference type="Pfam" id="PF00085">
    <property type="entry name" value="Thioredoxin"/>
    <property type="match status" value="1"/>
</dbReference>
<evidence type="ECO:0000313" key="4">
    <source>
        <dbReference type="Proteomes" id="UP000006671"/>
    </source>
</evidence>
<dbReference type="OrthoDB" id="10257948at2759"/>
<sequence>MLKSSGFFTDQDKANAANAFEFATKSLVEKKARENIKAEEDKNKPRYVQRDVFIKDSSSGLREDRPKEEKKKDEDDEYDYLLEEDDDEELRSLRERRLQILKEANSKKMELINTRQHGKYVEVEEGAFLDTVLKSKYCVCHFFHNDFERCKIVDKHLGTLCQKYWQTRFFKVNAEKAPFFISKLQVRMLPAVICFKDGVMVDRFDGFEELGGADDFPTVKMDMRLIQSKCVGADLQL</sequence>
<gene>
    <name evidence="3" type="ORF">NAEGRDRAFT_79641</name>
</gene>
<organism evidence="4">
    <name type="scientific">Naegleria gruberi</name>
    <name type="common">Amoeba</name>
    <dbReference type="NCBI Taxonomy" id="5762"/>
    <lineage>
        <taxon>Eukaryota</taxon>
        <taxon>Discoba</taxon>
        <taxon>Heterolobosea</taxon>
        <taxon>Tetramitia</taxon>
        <taxon>Eutetramitia</taxon>
        <taxon>Vahlkampfiidae</taxon>
        <taxon>Naegleria</taxon>
    </lineage>
</organism>
<dbReference type="Proteomes" id="UP000006671">
    <property type="component" value="Unassembled WGS sequence"/>
</dbReference>
<dbReference type="Gene3D" id="3.40.30.10">
    <property type="entry name" value="Glutaredoxin"/>
    <property type="match status" value="1"/>
</dbReference>
<protein>
    <submittedName>
        <fullName evidence="3">Phd_like_TxnDC9 domain-containing protein</fullName>
    </submittedName>
</protein>
<dbReference type="InParanoid" id="D2VEC8"/>
<dbReference type="InterPro" id="IPR036249">
    <property type="entry name" value="Thioredoxin-like_sf"/>
</dbReference>
<evidence type="ECO:0000313" key="3">
    <source>
        <dbReference type="EMBL" id="EFC44776.1"/>
    </source>
</evidence>
<dbReference type="GeneID" id="8848310"/>
<proteinExistence type="predicted"/>
<feature type="compositionally biased region" description="Basic and acidic residues" evidence="1">
    <location>
        <begin position="61"/>
        <end position="73"/>
    </location>
</feature>
<accession>D2VEC8</accession>
<evidence type="ECO:0000259" key="2">
    <source>
        <dbReference type="Pfam" id="PF00085"/>
    </source>
</evidence>
<feature type="compositionally biased region" description="Basic and acidic residues" evidence="1">
    <location>
        <begin position="33"/>
        <end position="54"/>
    </location>
</feature>
<dbReference type="VEuPathDB" id="AmoebaDB:NAEGRDRAFT_79641"/>
<name>D2VEC8_NAEGR</name>
<feature type="domain" description="Thioredoxin" evidence="2">
    <location>
        <begin position="121"/>
        <end position="209"/>
    </location>
</feature>
<evidence type="ECO:0000256" key="1">
    <source>
        <dbReference type="SAM" id="MobiDB-lite"/>
    </source>
</evidence>
<keyword evidence="4" id="KW-1185">Reference proteome</keyword>
<feature type="region of interest" description="Disordered" evidence="1">
    <location>
        <begin position="33"/>
        <end position="76"/>
    </location>
</feature>